<dbReference type="NCBIfam" id="TIGR02013">
    <property type="entry name" value="rpoB"/>
    <property type="match status" value="1"/>
</dbReference>
<comment type="catalytic activity">
    <reaction evidence="6 7 9">
        <text>RNA(n) + a ribonucleoside 5'-triphosphate = RNA(n+1) + diphosphate</text>
        <dbReference type="Rhea" id="RHEA:21248"/>
        <dbReference type="Rhea" id="RHEA-COMP:14527"/>
        <dbReference type="Rhea" id="RHEA-COMP:17342"/>
        <dbReference type="ChEBI" id="CHEBI:33019"/>
        <dbReference type="ChEBI" id="CHEBI:61557"/>
        <dbReference type="ChEBI" id="CHEBI:140395"/>
        <dbReference type="EC" id="2.7.7.6"/>
    </reaction>
</comment>
<dbReference type="InterPro" id="IPR042107">
    <property type="entry name" value="DNA-dir_RNA_pol_bsu_ext_1_sf"/>
</dbReference>
<name>A0A345IGT4_9DEIO</name>
<evidence type="ECO:0000256" key="4">
    <source>
        <dbReference type="ARBA" id="ARBA00023163"/>
    </source>
</evidence>
<dbReference type="Gene3D" id="2.40.50.150">
    <property type="match status" value="1"/>
</dbReference>
<evidence type="ECO:0000313" key="17">
    <source>
        <dbReference type="Proteomes" id="UP000253744"/>
    </source>
</evidence>
<gene>
    <name evidence="7" type="primary">rpoB</name>
    <name evidence="16" type="ORF">DVJ83_06725</name>
</gene>
<dbReference type="InterPro" id="IPR037033">
    <property type="entry name" value="DNA-dir_RNAP_su2_hyb_sf"/>
</dbReference>
<dbReference type="InterPro" id="IPR019462">
    <property type="entry name" value="DNA-dir_RNA_pol_bsu_external_1"/>
</dbReference>
<dbReference type="GO" id="GO:0006351">
    <property type="term" value="P:DNA-templated transcription"/>
    <property type="evidence" value="ECO:0007669"/>
    <property type="project" value="UniProtKB-UniRule"/>
</dbReference>
<feature type="domain" description="DNA-directed RNA polymerase beta subunit external 1" evidence="15">
    <location>
        <begin position="520"/>
        <end position="585"/>
    </location>
</feature>
<dbReference type="InterPro" id="IPR015712">
    <property type="entry name" value="DNA-dir_RNA_pol_su2"/>
</dbReference>
<dbReference type="Pfam" id="PF00562">
    <property type="entry name" value="RNA_pol_Rpb2_6"/>
    <property type="match status" value="1"/>
</dbReference>
<feature type="domain" description="RNA polymerase Rpb2" evidence="11">
    <location>
        <begin position="1088"/>
        <end position="1162"/>
    </location>
</feature>
<dbReference type="GO" id="GO:0032549">
    <property type="term" value="F:ribonucleoside binding"/>
    <property type="evidence" value="ECO:0007669"/>
    <property type="project" value="InterPro"/>
</dbReference>
<accession>A0A345IGT4</accession>
<proteinExistence type="inferred from homology"/>
<dbReference type="Gene3D" id="3.90.1800.10">
    <property type="entry name" value="RNA polymerase alpha subunit dimerisation domain"/>
    <property type="match status" value="1"/>
</dbReference>
<evidence type="ECO:0000256" key="5">
    <source>
        <dbReference type="ARBA" id="ARBA00025935"/>
    </source>
</evidence>
<dbReference type="NCBIfam" id="NF001616">
    <property type="entry name" value="PRK00405.1"/>
    <property type="match status" value="1"/>
</dbReference>
<dbReference type="InterPro" id="IPR010243">
    <property type="entry name" value="RNA_pol_bsu_bac"/>
</dbReference>
<dbReference type="EC" id="2.7.7.6" evidence="7 9"/>
<evidence type="ECO:0000256" key="3">
    <source>
        <dbReference type="ARBA" id="ARBA00022695"/>
    </source>
</evidence>
<evidence type="ECO:0000256" key="9">
    <source>
        <dbReference type="RuleBase" id="RU363031"/>
    </source>
</evidence>
<dbReference type="InterPro" id="IPR007642">
    <property type="entry name" value="RNA_pol_Rpb2_2"/>
</dbReference>
<dbReference type="Pfam" id="PF10385">
    <property type="entry name" value="RNA_pol_Rpb2_45"/>
    <property type="match status" value="1"/>
</dbReference>
<protein>
    <recommendedName>
        <fullName evidence="7 9">DNA-directed RNA polymerase subunit beta</fullName>
        <shortName evidence="7">RNAP subunit beta</shortName>
        <ecNumber evidence="7 9">2.7.7.6</ecNumber>
    </recommendedName>
    <alternativeName>
        <fullName evidence="7">RNA polymerase subunit beta</fullName>
    </alternativeName>
    <alternativeName>
        <fullName evidence="7">Transcriptase subunit beta</fullName>
    </alternativeName>
</protein>
<evidence type="ECO:0000256" key="1">
    <source>
        <dbReference type="ARBA" id="ARBA00022478"/>
    </source>
</evidence>
<evidence type="ECO:0000256" key="6">
    <source>
        <dbReference type="ARBA" id="ARBA00048552"/>
    </source>
</evidence>
<dbReference type="Pfam" id="PF04563">
    <property type="entry name" value="RNA_pol_Rpb2_1"/>
    <property type="match status" value="1"/>
</dbReference>
<comment type="subunit">
    <text evidence="5 7 9">The RNAP catalytic core consists of 2 alpha, 1 beta, 1 beta' and 1 omega subunit. When a sigma factor is associated with the core the holoenzyme is formed, which can initiate transcription.</text>
</comment>
<dbReference type="SUPFAM" id="SSF64484">
    <property type="entry name" value="beta and beta-prime subunits of DNA dependent RNA-polymerase"/>
    <property type="match status" value="1"/>
</dbReference>
<dbReference type="Gene3D" id="2.40.270.10">
    <property type="entry name" value="DNA-directed RNA polymerase, subunit 2, domain 6"/>
    <property type="match status" value="1"/>
</dbReference>
<feature type="domain" description="RNA polymerase beta subunit protrusion" evidence="13">
    <location>
        <begin position="44"/>
        <end position="427"/>
    </location>
</feature>
<sequence length="1179" mass="131085">MRFWTWTKAADPRFPACEVCMTLSKTPPRIERFGEITEVIPLPNLTEVQVNSFKAFLQDDKAPDQREDVGLQSAFREVFPIDESEKGRSTGMVLDFIEYRLGEPEYSPEECREKDLTYEAPLYVKLELIHKDTGVIKGFKPDSPPESWVFLGNLPLMTADGSFVINGADRVVISQIHRSPGVYFTSSYKGIKKQYTAAIIPMPKRGPWIELEFAGDVLEMKVNKRKFPVSMLLRVLGMDDASIRALFTEFTPDVEPGEDKSAGMGADEALLRLFTVLRPGDPPKRDKAIQYLFGLLADPRRYDLGEPGRFKMNTKLGVQRQERTLLKFEDGKFSDAGLVDTIRYLMALQQGLDTVPMVDEDGVVTDVTVSEDDIDHLGNRRVRTVGELLADQLRVGMGRMARGVRERMLLGNPDAATPTKLVNNRPIVAAMREFFGRSQLSQFKDQTNPLSDLRHKRRISALGPGGLTRERAGFDVRDVHRTHYGRICPIETPEGANIGLISSLSSYAKVNDLGFIMAPYRKVENGVVSEQVEYMTADIEDRYTIAQANSPLNDDNTFADERVLARRKGDPLLYTPDEVDYMDVSPKQIVSINTSLIPFLEHDDANRALMGSNMQSQAVPLVRADSPAVGTGVERRVVTDSGTSVVSDVKGRVTYVDARAIQVTLTEDHRDLNMNAGNVRTFELIRFTRSNQGTNLDQHPIVSIGDEVEVGQVIADGPASERGRLALGQNITIAIMPFDGFNFEDAICINEDLVRQDFYTSVHIEKDEIEARDTKLGPEKITRDIPGLSEAALRDLDEDGIVRVGAEVKPGDILVGKTSFKGESEPTPEERLLRSIFGEKAREVKDTSLRVQSGQGGIVVKTVRFRRGDEGVDLKPGVREMVRVYVAQKRQLQVGDKVANRHGNKGVVSKIVRPEDMPYLEDGTPVDIVFNPLGVPSRMNLGQILETHLGEVARLTGQKFETPVFDSVTEATIKEMLEVAAAERLQKRKDDGFELDKREQEVLDRAGKLGVIDAPGDDYEKGQMQLARTGKSILFDGRTGEPISGPVVVGIMYVMKLYHMVEDKLHARSTGPYSLITQQPLGGKAQFGGQRFGEMEVWALEAYGAAHVLQEMLTIKSDDIDGRDAAYQSIVKGEEVSGSTIPESFKVLVKELHSLGLDVEVLDNGDKAVDIFEGMMPKR</sequence>
<evidence type="ECO:0000256" key="7">
    <source>
        <dbReference type="HAMAP-Rule" id="MF_01321"/>
    </source>
</evidence>
<dbReference type="GO" id="GO:0003677">
    <property type="term" value="F:DNA binding"/>
    <property type="evidence" value="ECO:0007669"/>
    <property type="project" value="UniProtKB-UniRule"/>
</dbReference>
<dbReference type="Gene3D" id="3.90.1100.10">
    <property type="match status" value="1"/>
</dbReference>
<dbReference type="GO" id="GO:0003899">
    <property type="term" value="F:DNA-directed RNA polymerase activity"/>
    <property type="evidence" value="ECO:0007669"/>
    <property type="project" value="UniProtKB-UniRule"/>
</dbReference>
<comment type="function">
    <text evidence="7 9">DNA-dependent RNA polymerase catalyzes the transcription of DNA into RNA using the four ribonucleoside triphosphates as substrates.</text>
</comment>
<comment type="similarity">
    <text evidence="7 8">Belongs to the RNA polymerase beta chain family.</text>
</comment>
<dbReference type="InterPro" id="IPR007644">
    <property type="entry name" value="RNA_pol_bsu_protrusion"/>
</dbReference>
<dbReference type="PROSITE" id="PS01166">
    <property type="entry name" value="RNA_POL_BETA"/>
    <property type="match status" value="1"/>
</dbReference>
<dbReference type="Pfam" id="PF04560">
    <property type="entry name" value="RNA_pol_Rpb2_7"/>
    <property type="match status" value="1"/>
</dbReference>
<dbReference type="Gene3D" id="3.90.1110.10">
    <property type="entry name" value="RNA polymerase Rpb2, domain 2"/>
    <property type="match status" value="1"/>
</dbReference>
<dbReference type="PANTHER" id="PTHR20856">
    <property type="entry name" value="DNA-DIRECTED RNA POLYMERASE I SUBUNIT 2"/>
    <property type="match status" value="1"/>
</dbReference>
<dbReference type="Pfam" id="PF04565">
    <property type="entry name" value="RNA_pol_Rpb2_3"/>
    <property type="match status" value="1"/>
</dbReference>
<evidence type="ECO:0000259" key="15">
    <source>
        <dbReference type="Pfam" id="PF10385"/>
    </source>
</evidence>
<keyword evidence="2 7" id="KW-0808">Transferase</keyword>
<dbReference type="HAMAP" id="MF_01321">
    <property type="entry name" value="RNApol_bact_RpoB"/>
    <property type="match status" value="1"/>
</dbReference>
<feature type="domain" description="RNA polymerase Rpb2" evidence="14">
    <location>
        <begin position="442"/>
        <end position="510"/>
    </location>
</feature>
<evidence type="ECO:0000313" key="16">
    <source>
        <dbReference type="EMBL" id="AXG98906.1"/>
    </source>
</evidence>
<dbReference type="InterPro" id="IPR007645">
    <property type="entry name" value="RNA_pol_Rpb2_3"/>
</dbReference>
<feature type="domain" description="RNA polymerase Rpb2" evidence="12">
    <location>
        <begin position="178"/>
        <end position="330"/>
    </location>
</feature>
<evidence type="ECO:0000256" key="8">
    <source>
        <dbReference type="RuleBase" id="RU000434"/>
    </source>
</evidence>
<evidence type="ECO:0000256" key="2">
    <source>
        <dbReference type="ARBA" id="ARBA00022679"/>
    </source>
</evidence>
<dbReference type="STRING" id="1288484.GCA_000348665_00077"/>
<reference evidence="16 17" key="1">
    <citation type="submission" date="2018-07" db="EMBL/GenBank/DDBJ databases">
        <title>Complete Genome and Methylome Analysis of Deinococcus wulumuqiensis NEB 479.</title>
        <authorList>
            <person name="Fomenkov A."/>
            <person name="Luyten Y."/>
            <person name="Vincze T."/>
            <person name="Anton B.P."/>
            <person name="Clark T."/>
            <person name="Roberts R.J."/>
            <person name="Morgan R.D."/>
        </authorList>
    </citation>
    <scope>NUCLEOTIDE SEQUENCE [LARGE SCALE GENOMIC DNA]</scope>
    <source>
        <strain evidence="16 17">NEB 479</strain>
    </source>
</reference>
<dbReference type="Proteomes" id="UP000253744">
    <property type="component" value="Chromosome"/>
</dbReference>
<dbReference type="InterPro" id="IPR007641">
    <property type="entry name" value="RNA_pol_Rpb2_7"/>
</dbReference>
<organism evidence="16 17">
    <name type="scientific">Deinococcus wulumuqiensis</name>
    <dbReference type="NCBI Taxonomy" id="980427"/>
    <lineage>
        <taxon>Bacteria</taxon>
        <taxon>Thermotogati</taxon>
        <taxon>Deinococcota</taxon>
        <taxon>Deinococci</taxon>
        <taxon>Deinococcales</taxon>
        <taxon>Deinococcaceae</taxon>
        <taxon>Deinococcus</taxon>
    </lineage>
</organism>
<keyword evidence="1 7" id="KW-0240">DNA-directed RNA polymerase</keyword>
<evidence type="ECO:0000259" key="11">
    <source>
        <dbReference type="Pfam" id="PF04560"/>
    </source>
</evidence>
<dbReference type="GO" id="GO:0000428">
    <property type="term" value="C:DNA-directed RNA polymerase complex"/>
    <property type="evidence" value="ECO:0007669"/>
    <property type="project" value="UniProtKB-KW"/>
</dbReference>
<dbReference type="InterPro" id="IPR014724">
    <property type="entry name" value="RNA_pol_RPB2_OB-fold"/>
</dbReference>
<dbReference type="InterPro" id="IPR007121">
    <property type="entry name" value="RNA_pol_bsu_CS"/>
</dbReference>
<keyword evidence="3 7" id="KW-0548">Nucleotidyltransferase</keyword>
<dbReference type="KEGG" id="dwu:DVJ83_06725"/>
<keyword evidence="4 7" id="KW-0804">Transcription</keyword>
<dbReference type="CDD" id="cd00653">
    <property type="entry name" value="RNA_pol_B_RPB2"/>
    <property type="match status" value="1"/>
</dbReference>
<dbReference type="Pfam" id="PF04561">
    <property type="entry name" value="RNA_pol_Rpb2_2"/>
    <property type="match status" value="1"/>
</dbReference>
<dbReference type="EMBL" id="CP031158">
    <property type="protein sequence ID" value="AXG98906.1"/>
    <property type="molecule type" value="Genomic_DNA"/>
</dbReference>
<feature type="domain" description="DNA-directed RNA polymerase subunit 2 hybrid-binding" evidence="10">
    <location>
        <begin position="673"/>
        <end position="1086"/>
    </location>
</feature>
<dbReference type="FunFam" id="3.90.1800.10:FF:000001">
    <property type="entry name" value="DNA-directed RNA polymerase subunit beta"/>
    <property type="match status" value="1"/>
</dbReference>
<dbReference type="InterPro" id="IPR037034">
    <property type="entry name" value="RNA_pol_Rpb2_2_sf"/>
</dbReference>
<dbReference type="InterPro" id="IPR007120">
    <property type="entry name" value="DNA-dir_RNAP_su2_dom"/>
</dbReference>
<dbReference type="Gene3D" id="2.40.50.100">
    <property type="match status" value="1"/>
</dbReference>
<evidence type="ECO:0000259" key="14">
    <source>
        <dbReference type="Pfam" id="PF04565"/>
    </source>
</evidence>
<evidence type="ECO:0000259" key="13">
    <source>
        <dbReference type="Pfam" id="PF04563"/>
    </source>
</evidence>
<dbReference type="Gene3D" id="2.30.150.10">
    <property type="entry name" value="DNA-directed RNA polymerase, beta subunit, external 1 domain"/>
    <property type="match status" value="1"/>
</dbReference>
<evidence type="ECO:0000259" key="10">
    <source>
        <dbReference type="Pfam" id="PF00562"/>
    </source>
</evidence>
<dbReference type="AlphaFoldDB" id="A0A345IGT4"/>
<evidence type="ECO:0000259" key="12">
    <source>
        <dbReference type="Pfam" id="PF04561"/>
    </source>
</evidence>